<accession>W8BWT5</accession>
<dbReference type="InterPro" id="IPR016181">
    <property type="entry name" value="Acyl_CoA_acyltransferase"/>
</dbReference>
<comment type="catalytic activity">
    <reaction evidence="11">
        <text>serotonin + hexadecanoyl-CoA = N-hexadecanoyl-serotonin + CoA + H(+)</text>
        <dbReference type="Rhea" id="RHEA:51384"/>
        <dbReference type="ChEBI" id="CHEBI:15378"/>
        <dbReference type="ChEBI" id="CHEBI:57287"/>
        <dbReference type="ChEBI" id="CHEBI:57379"/>
        <dbReference type="ChEBI" id="CHEBI:134059"/>
        <dbReference type="ChEBI" id="CHEBI:350546"/>
    </reaction>
    <physiologicalReaction direction="left-to-right" evidence="11">
        <dbReference type="Rhea" id="RHEA:51385"/>
    </physiologicalReaction>
</comment>
<comment type="catalytic activity">
    <reaction evidence="9">
        <text>dopamine + acetyl-CoA = N-acetyldopamine + CoA + H(+)</text>
        <dbReference type="Rhea" id="RHEA:51388"/>
        <dbReference type="ChEBI" id="CHEBI:15378"/>
        <dbReference type="ChEBI" id="CHEBI:57287"/>
        <dbReference type="ChEBI" id="CHEBI:57288"/>
        <dbReference type="ChEBI" id="CHEBI:59905"/>
        <dbReference type="ChEBI" id="CHEBI:125678"/>
    </reaction>
    <physiologicalReaction direction="left-to-right" evidence="9">
        <dbReference type="Rhea" id="RHEA:51389"/>
    </physiologicalReaction>
</comment>
<comment type="catalytic activity">
    <reaction evidence="6">
        <text>dopamine + (9Z)-octadecenoyl-CoA = N-(9Z-octadecanoyl)-dopamine + CoA + H(+)</text>
        <dbReference type="Rhea" id="RHEA:51380"/>
        <dbReference type="ChEBI" id="CHEBI:15378"/>
        <dbReference type="ChEBI" id="CHEBI:31883"/>
        <dbReference type="ChEBI" id="CHEBI:57287"/>
        <dbReference type="ChEBI" id="CHEBI:57387"/>
        <dbReference type="ChEBI" id="CHEBI:59905"/>
    </reaction>
    <physiologicalReaction direction="left-to-right" evidence="6">
        <dbReference type="Rhea" id="RHEA:51381"/>
    </physiologicalReaction>
</comment>
<evidence type="ECO:0000256" key="7">
    <source>
        <dbReference type="ARBA" id="ARBA00050849"/>
    </source>
</evidence>
<evidence type="ECO:0000256" key="13">
    <source>
        <dbReference type="ARBA" id="ARBA00052491"/>
    </source>
</evidence>
<evidence type="ECO:0000256" key="2">
    <source>
        <dbReference type="ARBA" id="ARBA00023315"/>
    </source>
</evidence>
<proteinExistence type="evidence at transcript level"/>
<dbReference type="GO" id="GO:0004059">
    <property type="term" value="F:aralkylamine N-acetyltransferase activity"/>
    <property type="evidence" value="ECO:0007669"/>
    <property type="project" value="UniProtKB-EC"/>
</dbReference>
<dbReference type="SUPFAM" id="SSF55729">
    <property type="entry name" value="Acyl-CoA N-acyltransferases (Nat)"/>
    <property type="match status" value="1"/>
</dbReference>
<keyword evidence="2" id="KW-0012">Acyltransferase</keyword>
<evidence type="ECO:0000256" key="5">
    <source>
        <dbReference type="ARBA" id="ARBA00039114"/>
    </source>
</evidence>
<name>W8BWT5_CERCA</name>
<dbReference type="Gene3D" id="3.40.630.30">
    <property type="match status" value="1"/>
</dbReference>
<feature type="non-terminal residue" evidence="15">
    <location>
        <position position="1"/>
    </location>
</feature>
<dbReference type="PROSITE" id="PS51186">
    <property type="entry name" value="GNAT"/>
    <property type="match status" value="1"/>
</dbReference>
<evidence type="ECO:0000256" key="12">
    <source>
        <dbReference type="ARBA" id="ARBA00052335"/>
    </source>
</evidence>
<dbReference type="InterPro" id="IPR000182">
    <property type="entry name" value="GNAT_dom"/>
</dbReference>
<evidence type="ECO:0000256" key="11">
    <source>
        <dbReference type="ARBA" id="ARBA00052178"/>
    </source>
</evidence>
<evidence type="ECO:0000256" key="3">
    <source>
        <dbReference type="ARBA" id="ARBA00037926"/>
    </source>
</evidence>
<comment type="catalytic activity">
    <reaction evidence="8">
        <text>serotonin + (5Z,8Z,11Z,14Z)-eicosatetraenoyl-CoA = N-[(5Z,8Z,11Z,14Z)-eicosatetraenoyl]-serotonin + CoA + H(+)</text>
        <dbReference type="Rhea" id="RHEA:51396"/>
        <dbReference type="ChEBI" id="CHEBI:15378"/>
        <dbReference type="ChEBI" id="CHEBI:57287"/>
        <dbReference type="ChEBI" id="CHEBI:57368"/>
        <dbReference type="ChEBI" id="CHEBI:132255"/>
        <dbReference type="ChEBI" id="CHEBI:350546"/>
    </reaction>
    <physiologicalReaction direction="left-to-right" evidence="8">
        <dbReference type="Rhea" id="RHEA:51397"/>
    </physiologicalReaction>
</comment>
<comment type="catalytic activity">
    <reaction evidence="10">
        <text>serotonin + (9Z)-octadecenoyl-CoA = N-(9Z-octadecenoyl)-serotonin + CoA + H(+)</text>
        <dbReference type="Rhea" id="RHEA:51392"/>
        <dbReference type="ChEBI" id="CHEBI:15378"/>
        <dbReference type="ChEBI" id="CHEBI:57287"/>
        <dbReference type="ChEBI" id="CHEBI:57387"/>
        <dbReference type="ChEBI" id="CHEBI:134064"/>
        <dbReference type="ChEBI" id="CHEBI:350546"/>
    </reaction>
    <physiologicalReaction direction="left-to-right" evidence="10">
        <dbReference type="Rhea" id="RHEA:51393"/>
    </physiologicalReaction>
</comment>
<reference evidence="15" key="1">
    <citation type="submission" date="2013-07" db="EMBL/GenBank/DDBJ databases">
        <authorList>
            <person name="Geib S."/>
        </authorList>
    </citation>
    <scope>NUCLEOTIDE SEQUENCE</scope>
</reference>
<keyword evidence="1" id="KW-0808">Transferase</keyword>
<reference evidence="15" key="2">
    <citation type="journal article" date="2014" name="BMC Genomics">
        <title>A genomic perspective to assessing quality of mass-reared SIT flies used in Mediterranean fruit fly (Ceratitis capitata) eradication in California.</title>
        <authorList>
            <person name="Calla B."/>
            <person name="Hall B."/>
            <person name="Hou S."/>
            <person name="Geib S.M."/>
        </authorList>
    </citation>
    <scope>NUCLEOTIDE SEQUENCE</scope>
</reference>
<sequence>GIQGEMTGGPIARNQADDGIHFRIVQKQDSDEVLQFLRKHFYPDEPLIVGSKEGHQDPEDEEFTLAQIQNATCIKAVQQHDDGERMVGVLLSGPRSNKEVKHLSKETSRCGSTNWGMILQILARAERGSNVFERYGVEQALHIHAIAVDGSLRGRAIGARLVEEAEKLARQLAYPLLTVDCTSLYSAKLCERLGMDCVNIIKYVDYLDDEGKVVYKPPQPHEYLKSYALKLE</sequence>
<organism evidence="15">
    <name type="scientific">Ceratitis capitata</name>
    <name type="common">Mediterranean fruit fly</name>
    <name type="synonym">Tephritis capitata</name>
    <dbReference type="NCBI Taxonomy" id="7213"/>
    <lineage>
        <taxon>Eukaryota</taxon>
        <taxon>Metazoa</taxon>
        <taxon>Ecdysozoa</taxon>
        <taxon>Arthropoda</taxon>
        <taxon>Hexapoda</taxon>
        <taxon>Insecta</taxon>
        <taxon>Pterygota</taxon>
        <taxon>Neoptera</taxon>
        <taxon>Endopterygota</taxon>
        <taxon>Diptera</taxon>
        <taxon>Brachycera</taxon>
        <taxon>Muscomorpha</taxon>
        <taxon>Tephritoidea</taxon>
        <taxon>Tephritidae</taxon>
        <taxon>Ceratitis</taxon>
        <taxon>Ceratitis</taxon>
    </lineage>
</organism>
<dbReference type="OrthoDB" id="8113373at2759"/>
<evidence type="ECO:0000256" key="8">
    <source>
        <dbReference type="ARBA" id="ARBA00051284"/>
    </source>
</evidence>
<dbReference type="PANTHER" id="PTHR20905:SF1">
    <property type="entry name" value="AT07410P-RELATED"/>
    <property type="match status" value="1"/>
</dbReference>
<dbReference type="CDD" id="cd04301">
    <property type="entry name" value="NAT_SF"/>
    <property type="match status" value="1"/>
</dbReference>
<evidence type="ECO:0000313" key="15">
    <source>
        <dbReference type="EMBL" id="JAC05771.1"/>
    </source>
</evidence>
<comment type="pathway">
    <text evidence="3">Aromatic compound metabolism; melatonin biosynthesis; melatonin from serotonin: step 1/2.</text>
</comment>
<evidence type="ECO:0000256" key="4">
    <source>
        <dbReference type="ARBA" id="ARBA00038182"/>
    </source>
</evidence>
<evidence type="ECO:0000256" key="1">
    <source>
        <dbReference type="ARBA" id="ARBA00022679"/>
    </source>
</evidence>
<evidence type="ECO:0000256" key="9">
    <source>
        <dbReference type="ARBA" id="ARBA00051711"/>
    </source>
</evidence>
<dbReference type="AlphaFoldDB" id="W8BWT5"/>
<comment type="similarity">
    <text evidence="4">Belongs to the acetyltransferase family. AANAT subfamily.</text>
</comment>
<dbReference type="FunFam" id="3.40.630.30:FF:000046">
    <property type="entry name" value="Dopamine N-acetyltransferase"/>
    <property type="match status" value="1"/>
</dbReference>
<evidence type="ECO:0000256" key="6">
    <source>
        <dbReference type="ARBA" id="ARBA00050189"/>
    </source>
</evidence>
<feature type="domain" description="N-acetyltransferase" evidence="14">
    <location>
        <begin position="20"/>
        <end position="220"/>
    </location>
</feature>
<comment type="catalytic activity">
    <reaction evidence="13">
        <text>serotonin + acetyl-CoA = N-acetylserotonin + CoA + H(+)</text>
        <dbReference type="Rhea" id="RHEA:25217"/>
        <dbReference type="ChEBI" id="CHEBI:15378"/>
        <dbReference type="ChEBI" id="CHEBI:17697"/>
        <dbReference type="ChEBI" id="CHEBI:57287"/>
        <dbReference type="ChEBI" id="CHEBI:57288"/>
        <dbReference type="ChEBI" id="CHEBI:350546"/>
        <dbReference type="EC" id="2.3.1.87"/>
    </reaction>
    <physiologicalReaction direction="left-to-right" evidence="13">
        <dbReference type="Rhea" id="RHEA:25218"/>
    </physiologicalReaction>
</comment>
<comment type="catalytic activity">
    <reaction evidence="7">
        <text>serotonin + octadecanoyl-CoA = N-octadecanoyl-serotonin + CoA + H(+)</text>
        <dbReference type="Rhea" id="RHEA:51400"/>
        <dbReference type="ChEBI" id="CHEBI:15378"/>
        <dbReference type="ChEBI" id="CHEBI:57287"/>
        <dbReference type="ChEBI" id="CHEBI:57394"/>
        <dbReference type="ChEBI" id="CHEBI:134065"/>
        <dbReference type="ChEBI" id="CHEBI:350546"/>
    </reaction>
    <physiologicalReaction direction="left-to-right" evidence="7">
        <dbReference type="Rhea" id="RHEA:51401"/>
    </physiologicalReaction>
</comment>
<evidence type="ECO:0000259" key="14">
    <source>
        <dbReference type="PROSITE" id="PS51186"/>
    </source>
</evidence>
<protein>
    <recommendedName>
        <fullName evidence="5">aralkylamine N-acetyltransferase</fullName>
        <ecNumber evidence="5">2.3.1.87</ecNumber>
    </recommendedName>
</protein>
<evidence type="ECO:0000256" key="10">
    <source>
        <dbReference type="ARBA" id="ARBA00051823"/>
    </source>
</evidence>
<dbReference type="Pfam" id="PF00583">
    <property type="entry name" value="Acetyltransf_1"/>
    <property type="match status" value="1"/>
</dbReference>
<dbReference type="PANTHER" id="PTHR20905">
    <property type="entry name" value="N-ACETYLTRANSFERASE-RELATED"/>
    <property type="match status" value="1"/>
</dbReference>
<dbReference type="EMBL" id="GAMC01000785">
    <property type="protein sequence ID" value="JAC05771.1"/>
    <property type="molecule type" value="mRNA"/>
</dbReference>
<comment type="catalytic activity">
    <reaction evidence="12">
        <text>dopamine + hexadecanoyl-CoA = N-hexadecanoyl-dopamine + CoA + H(+)</text>
        <dbReference type="Rhea" id="RHEA:51376"/>
        <dbReference type="ChEBI" id="CHEBI:15378"/>
        <dbReference type="ChEBI" id="CHEBI:57287"/>
        <dbReference type="ChEBI" id="CHEBI:57379"/>
        <dbReference type="ChEBI" id="CHEBI:59905"/>
        <dbReference type="ChEBI" id="CHEBI:134058"/>
    </reaction>
    <physiologicalReaction direction="left-to-right" evidence="12">
        <dbReference type="Rhea" id="RHEA:51377"/>
    </physiologicalReaction>
</comment>
<dbReference type="EC" id="2.3.1.87" evidence="5"/>